<keyword evidence="1" id="KW-1133">Transmembrane helix</keyword>
<dbReference type="SMART" id="SM00460">
    <property type="entry name" value="TGc"/>
    <property type="match status" value="1"/>
</dbReference>
<dbReference type="EMBL" id="CP071060">
    <property type="protein sequence ID" value="QSI78585.1"/>
    <property type="molecule type" value="Genomic_DNA"/>
</dbReference>
<feature type="transmembrane region" description="Helical" evidence="1">
    <location>
        <begin position="12"/>
        <end position="40"/>
    </location>
</feature>
<dbReference type="InterPro" id="IPR025403">
    <property type="entry name" value="TgpA-like_C"/>
</dbReference>
<dbReference type="InterPro" id="IPR052901">
    <property type="entry name" value="Bact_TGase-like"/>
</dbReference>
<evidence type="ECO:0000313" key="4">
    <source>
        <dbReference type="Proteomes" id="UP000663570"/>
    </source>
</evidence>
<keyword evidence="1" id="KW-0812">Transmembrane</keyword>
<feature type="transmembrane region" description="Helical" evidence="1">
    <location>
        <begin position="108"/>
        <end position="124"/>
    </location>
</feature>
<feature type="transmembrane region" description="Helical" evidence="1">
    <location>
        <begin position="130"/>
        <end position="147"/>
    </location>
</feature>
<dbReference type="InterPro" id="IPR038765">
    <property type="entry name" value="Papain-like_cys_pep_sf"/>
</dbReference>
<dbReference type="Proteomes" id="UP000663570">
    <property type="component" value="Chromosome"/>
</dbReference>
<dbReference type="InterPro" id="IPR021878">
    <property type="entry name" value="TgpA_N"/>
</dbReference>
<accession>A0ABX7MA22</accession>
<feature type="transmembrane region" description="Helical" evidence="1">
    <location>
        <begin position="159"/>
        <end position="181"/>
    </location>
</feature>
<dbReference type="Pfam" id="PF11992">
    <property type="entry name" value="TgpA_N"/>
    <property type="match status" value="1"/>
</dbReference>
<keyword evidence="4" id="KW-1185">Reference proteome</keyword>
<evidence type="ECO:0000259" key="2">
    <source>
        <dbReference type="SMART" id="SM00460"/>
    </source>
</evidence>
<dbReference type="Pfam" id="PF13559">
    <property type="entry name" value="DUF4129"/>
    <property type="match status" value="1"/>
</dbReference>
<dbReference type="SUPFAM" id="SSF54001">
    <property type="entry name" value="Cysteine proteinases"/>
    <property type="match status" value="1"/>
</dbReference>
<gene>
    <name evidence="3" type="ORF">JY500_08260</name>
</gene>
<dbReference type="PANTHER" id="PTHR42736:SF1">
    <property type="entry name" value="PROTEIN-GLUTAMINE GAMMA-GLUTAMYLTRANSFERASE"/>
    <property type="match status" value="1"/>
</dbReference>
<feature type="transmembrane region" description="Helical" evidence="1">
    <location>
        <begin position="61"/>
        <end position="79"/>
    </location>
</feature>
<dbReference type="Pfam" id="PF01841">
    <property type="entry name" value="Transglut_core"/>
    <property type="match status" value="1"/>
</dbReference>
<evidence type="ECO:0000256" key="1">
    <source>
        <dbReference type="SAM" id="Phobius"/>
    </source>
</evidence>
<keyword evidence="1" id="KW-0472">Membrane</keyword>
<protein>
    <submittedName>
        <fullName evidence="3">DUF3488 domain-containing transglutaminase family protein</fullName>
    </submittedName>
</protein>
<feature type="domain" description="Transglutaminase-like" evidence="2">
    <location>
        <begin position="396"/>
        <end position="467"/>
    </location>
</feature>
<dbReference type="Gene3D" id="3.10.620.30">
    <property type="match status" value="1"/>
</dbReference>
<dbReference type="RefSeq" id="WP_206255971.1">
    <property type="nucleotide sequence ID" value="NZ_CP071060.1"/>
</dbReference>
<reference evidence="3 4" key="1">
    <citation type="submission" date="2021-02" db="EMBL/GenBank/DDBJ databases">
        <title>Niveibacterium changnyeongensis HC41.</title>
        <authorList>
            <person name="Kang M."/>
        </authorList>
    </citation>
    <scope>NUCLEOTIDE SEQUENCE [LARGE SCALE GENOMIC DNA]</scope>
    <source>
        <strain evidence="3 4">HC41</strain>
    </source>
</reference>
<evidence type="ECO:0000313" key="3">
    <source>
        <dbReference type="EMBL" id="QSI78585.1"/>
    </source>
</evidence>
<proteinExistence type="predicted"/>
<organism evidence="3 4">
    <name type="scientific">Niveibacterium microcysteis</name>
    <dbReference type="NCBI Taxonomy" id="2811415"/>
    <lineage>
        <taxon>Bacteria</taxon>
        <taxon>Pseudomonadati</taxon>
        <taxon>Pseudomonadota</taxon>
        <taxon>Betaproteobacteria</taxon>
        <taxon>Rhodocyclales</taxon>
        <taxon>Rhodocyclaceae</taxon>
        <taxon>Niveibacterium</taxon>
    </lineage>
</organism>
<dbReference type="InterPro" id="IPR002931">
    <property type="entry name" value="Transglutaminase-like"/>
</dbReference>
<name>A0ABX7MA22_9RHOO</name>
<sequence>MRKSEPVDRHGQLWILAAVLLTLLPLLPRLTLEVGLVAGLPLLWQGWRLHAATPARPPNRVVLLLIAAVAVATTVARYGTAFGRTPGLALLAMLLGLKMLEARTRRDAHITIQLCFFVQLGYFLIEQSALTAACALAACVLALTALLRVEQPDLLLKPALSGSARMVGIALPLAALLFVLFPRIDTPLWGMPTDGASATTGMSDRMRPGSIADLSLSGEIAFRVEFSGSPPPPAERYFRGPVMSQFDGLEWQARPAVRATSLPQGKRRIDYVITLEPHQNRWLFALEHATPREGQTLDAFNVLLAGATIRSRVRAPMTSYADAQIGLDASPAALAVNLALPAGSNPRTAAFGAKLQQEQTAPADRVAAALRFLREGDFVYTLSPPRLGQNAADDFLFETRQGFCEHFANAFTVLMRAAGVPARVVAGYQGGEINPIDGTLVVRQSDAHAWSEVWLSERGWVRVDPTAAAAPKRIDGGLTASLPASDPIPGLVRIDSQWLRTLRNRAEALSHTWNTWILGYTAQRQRDLFAGLGIDADWRNLTLGLVASGALWQAAVWIGMFRSRRRLTPAERAWQLLLRKLAQQGLVPAISEGPIAFAARAGTIHPEWQAALTDFAARYARLIYGPTASAEDAEALRIAITEWLARTF</sequence>
<dbReference type="PANTHER" id="PTHR42736">
    <property type="entry name" value="PROTEIN-GLUTAMINE GAMMA-GLUTAMYLTRANSFERASE"/>
    <property type="match status" value="1"/>
</dbReference>